<dbReference type="Gene3D" id="3.40.50.300">
    <property type="entry name" value="P-loop containing nucleotide triphosphate hydrolases"/>
    <property type="match status" value="1"/>
</dbReference>
<evidence type="ECO:0000256" key="2">
    <source>
        <dbReference type="ARBA" id="ARBA00022679"/>
    </source>
</evidence>
<dbReference type="EMBL" id="MWPQ01000021">
    <property type="protein sequence ID" value="OPH83869.1"/>
    <property type="molecule type" value="Genomic_DNA"/>
</dbReference>
<name>A0A1V4I177_NITVU</name>
<reference evidence="4 5" key="1">
    <citation type="submission" date="2017-02" db="EMBL/GenBank/DDBJ databases">
        <title>Genome sequence of the nitrite-oxidizing bacterium Nitrobacter vulgaris strain Ab1.</title>
        <authorList>
            <person name="Mellbye B.L."/>
            <person name="Davis E.W."/>
            <person name="Spieck E."/>
            <person name="Chang J.H."/>
            <person name="Bottomley P.J."/>
            <person name="Sayavedra-Soto L.A."/>
        </authorList>
    </citation>
    <scope>NUCLEOTIDE SEQUENCE [LARGE SCALE GENOMIC DNA]</scope>
    <source>
        <strain evidence="4 5">Ab1</strain>
    </source>
</reference>
<dbReference type="PANTHER" id="PTHR11783">
    <property type="entry name" value="SULFOTRANSFERASE SULT"/>
    <property type="match status" value="1"/>
</dbReference>
<dbReference type="SUPFAM" id="SSF52540">
    <property type="entry name" value="P-loop containing nucleoside triphosphate hydrolases"/>
    <property type="match status" value="1"/>
</dbReference>
<protein>
    <recommendedName>
        <fullName evidence="3">Sulfotransferase domain-containing protein</fullName>
    </recommendedName>
</protein>
<gene>
    <name evidence="4" type="ORF">B2M20_04790</name>
</gene>
<feature type="domain" description="Sulfotransferase" evidence="3">
    <location>
        <begin position="18"/>
        <end position="132"/>
    </location>
</feature>
<proteinExistence type="inferred from homology"/>
<evidence type="ECO:0000313" key="5">
    <source>
        <dbReference type="Proteomes" id="UP000189940"/>
    </source>
</evidence>
<keyword evidence="5" id="KW-1185">Reference proteome</keyword>
<dbReference type="RefSeq" id="WP_079445945.1">
    <property type="nucleotide sequence ID" value="NZ_MWPQ01000021.1"/>
</dbReference>
<dbReference type="InterPro" id="IPR027417">
    <property type="entry name" value="P-loop_NTPase"/>
</dbReference>
<evidence type="ECO:0000259" key="3">
    <source>
        <dbReference type="Pfam" id="PF00685"/>
    </source>
</evidence>
<dbReference type="GO" id="GO:0008146">
    <property type="term" value="F:sulfotransferase activity"/>
    <property type="evidence" value="ECO:0007669"/>
    <property type="project" value="InterPro"/>
</dbReference>
<dbReference type="InterPro" id="IPR000863">
    <property type="entry name" value="Sulfotransferase_dom"/>
</dbReference>
<dbReference type="AlphaFoldDB" id="A0A1V4I177"/>
<keyword evidence="2" id="KW-0808">Transferase</keyword>
<organism evidence="4 5">
    <name type="scientific">Nitrobacter vulgaris</name>
    <dbReference type="NCBI Taxonomy" id="29421"/>
    <lineage>
        <taxon>Bacteria</taxon>
        <taxon>Pseudomonadati</taxon>
        <taxon>Pseudomonadota</taxon>
        <taxon>Alphaproteobacteria</taxon>
        <taxon>Hyphomicrobiales</taxon>
        <taxon>Nitrobacteraceae</taxon>
        <taxon>Nitrobacter</taxon>
    </lineage>
</organism>
<accession>A0A1V4I177</accession>
<dbReference type="Proteomes" id="UP000189940">
    <property type="component" value="Unassembled WGS sequence"/>
</dbReference>
<dbReference type="STRING" id="29421.B2M20_04790"/>
<sequence length="149" mass="17224">MATLNFWIPNRKRHVYEVIGTWSQHVGSWVGLISRPVHVMRYEDMLTNPIRAFGQLARFLRLSPTDQQLMRAIENSSFSELKRQEAEHGFNERPPMAKSFFREGKAGQWREILSPAQIERIVQAHAPMMQRFGYLQPDCGGAITLPTID</sequence>
<comment type="similarity">
    <text evidence="1">Belongs to the sulfotransferase 1 family.</text>
</comment>
<evidence type="ECO:0000313" key="4">
    <source>
        <dbReference type="EMBL" id="OPH83869.1"/>
    </source>
</evidence>
<evidence type="ECO:0000256" key="1">
    <source>
        <dbReference type="ARBA" id="ARBA00005771"/>
    </source>
</evidence>
<comment type="caution">
    <text evidence="4">The sequence shown here is derived from an EMBL/GenBank/DDBJ whole genome shotgun (WGS) entry which is preliminary data.</text>
</comment>
<dbReference type="OrthoDB" id="9804504at2"/>
<dbReference type="Pfam" id="PF00685">
    <property type="entry name" value="Sulfotransfer_1"/>
    <property type="match status" value="1"/>
</dbReference>